<evidence type="ECO:0000313" key="1">
    <source>
        <dbReference type="EMBL" id="ODJ88433.1"/>
    </source>
</evidence>
<sequence>MNAHQGTFNTNDMTGVANNQMLLSKLLIAKLY</sequence>
<keyword evidence="2" id="KW-1185">Reference proteome</keyword>
<comment type="caution">
    <text evidence="1">The sequence shown here is derived from an EMBL/GenBank/DDBJ whole genome shotgun (WGS) entry which is preliminary data.</text>
</comment>
<protein>
    <submittedName>
        <fullName evidence="1">Uncharacterized protein</fullName>
    </submittedName>
</protein>
<evidence type="ECO:0000313" key="2">
    <source>
        <dbReference type="Proteomes" id="UP000094769"/>
    </source>
</evidence>
<gene>
    <name evidence="1" type="ORF">CODIS_14400</name>
</gene>
<accession>A0A7Z0VN00</accession>
<proteinExistence type="predicted"/>
<dbReference type="Proteomes" id="UP000094769">
    <property type="component" value="Unassembled WGS sequence"/>
</dbReference>
<name>A0A7Z0VN00_9GAMM</name>
<dbReference type="EMBL" id="MARB01000006">
    <property type="protein sequence ID" value="ODJ88433.1"/>
    <property type="molecule type" value="Genomic_DNA"/>
</dbReference>
<organism evidence="1 2">
    <name type="scientific">Candidatus Thiodiazotropha endolucinida</name>
    <dbReference type="NCBI Taxonomy" id="1655433"/>
    <lineage>
        <taxon>Bacteria</taxon>
        <taxon>Pseudomonadati</taxon>
        <taxon>Pseudomonadota</taxon>
        <taxon>Gammaproteobacteria</taxon>
        <taxon>Chromatiales</taxon>
        <taxon>Sedimenticolaceae</taxon>
        <taxon>Candidatus Thiodiazotropha</taxon>
    </lineage>
</organism>
<reference evidence="1 2" key="1">
    <citation type="submission" date="2016-06" db="EMBL/GenBank/DDBJ databases">
        <title>Genome sequence of endosymbiont of Candidatus Endolucinida thiodiazotropha.</title>
        <authorList>
            <person name="Poehlein A."/>
            <person name="Koenig S."/>
            <person name="Heiden S.E."/>
            <person name="Thuermer A."/>
            <person name="Voget S."/>
            <person name="Daniel R."/>
            <person name="Markert S."/>
            <person name="Gros O."/>
            <person name="Schweder T."/>
        </authorList>
    </citation>
    <scope>NUCLEOTIDE SEQUENCE [LARGE SCALE GENOMIC DNA]</scope>
    <source>
        <strain evidence="1 2">COS</strain>
    </source>
</reference>
<dbReference type="AlphaFoldDB" id="A0A7Z0VN00"/>